<name>A0A8J2LZQ7_9HEXA</name>
<dbReference type="PROSITE" id="PS51228">
    <property type="entry name" value="ACB_2"/>
    <property type="match status" value="1"/>
</dbReference>
<dbReference type="InterPro" id="IPR051053">
    <property type="entry name" value="ECH/Chromodomain_protein"/>
</dbReference>
<evidence type="ECO:0000313" key="4">
    <source>
        <dbReference type="Proteomes" id="UP000708208"/>
    </source>
</evidence>
<dbReference type="Proteomes" id="UP000708208">
    <property type="component" value="Unassembled WGS sequence"/>
</dbReference>
<reference evidence="3" key="1">
    <citation type="submission" date="2021-06" db="EMBL/GenBank/DDBJ databases">
        <authorList>
            <person name="Hodson N. C."/>
            <person name="Mongue J. A."/>
            <person name="Jaron S. K."/>
        </authorList>
    </citation>
    <scope>NUCLEOTIDE SEQUENCE</scope>
</reference>
<evidence type="ECO:0000313" key="3">
    <source>
        <dbReference type="EMBL" id="CAG7831246.1"/>
    </source>
</evidence>
<keyword evidence="4" id="KW-1185">Reference proteome</keyword>
<dbReference type="InterPro" id="IPR001753">
    <property type="entry name" value="Enoyl-CoA_hydra/iso"/>
</dbReference>
<evidence type="ECO:0000259" key="2">
    <source>
        <dbReference type="PROSITE" id="PS51228"/>
    </source>
</evidence>
<dbReference type="CDD" id="cd06558">
    <property type="entry name" value="crotonase-like"/>
    <property type="match status" value="1"/>
</dbReference>
<accession>A0A8J2LZQ7</accession>
<feature type="domain" description="ACB" evidence="2">
    <location>
        <begin position="39"/>
        <end position="123"/>
    </location>
</feature>
<dbReference type="PANTHER" id="PTHR43684">
    <property type="match status" value="1"/>
</dbReference>
<dbReference type="GO" id="GO:0000062">
    <property type="term" value="F:fatty-acyl-CoA binding"/>
    <property type="evidence" value="ECO:0007669"/>
    <property type="project" value="InterPro"/>
</dbReference>
<protein>
    <recommendedName>
        <fullName evidence="2">ACB domain-containing protein</fullName>
    </recommendedName>
</protein>
<evidence type="ECO:0000256" key="1">
    <source>
        <dbReference type="ARBA" id="ARBA00023235"/>
    </source>
</evidence>
<dbReference type="FunFam" id="3.90.226.10:FF:000084">
    <property type="entry name" value="Enoyl-CoA delta isomerase 2, mitochondrial"/>
    <property type="match status" value="1"/>
</dbReference>
<dbReference type="AlphaFoldDB" id="A0A8J2LZQ7"/>
<proteinExistence type="predicted"/>
<dbReference type="OrthoDB" id="409763at2759"/>
<keyword evidence="1" id="KW-0413">Isomerase</keyword>
<comment type="caution">
    <text evidence="3">The sequence shown here is derived from an EMBL/GenBank/DDBJ whole genome shotgun (WGS) entry which is preliminary data.</text>
</comment>
<dbReference type="InterPro" id="IPR000582">
    <property type="entry name" value="Acyl-CoA-binding_protein"/>
</dbReference>
<dbReference type="PANTHER" id="PTHR43684:SF1">
    <property type="entry name" value="ENOYL-COA DELTA ISOMERASE 2"/>
    <property type="match status" value="1"/>
</dbReference>
<dbReference type="EMBL" id="CAJVCH010559522">
    <property type="protein sequence ID" value="CAG7831246.1"/>
    <property type="molecule type" value="Genomic_DNA"/>
</dbReference>
<organism evidence="3 4">
    <name type="scientific">Allacma fusca</name>
    <dbReference type="NCBI Taxonomy" id="39272"/>
    <lineage>
        <taxon>Eukaryota</taxon>
        <taxon>Metazoa</taxon>
        <taxon>Ecdysozoa</taxon>
        <taxon>Arthropoda</taxon>
        <taxon>Hexapoda</taxon>
        <taxon>Collembola</taxon>
        <taxon>Symphypleona</taxon>
        <taxon>Sminthuridae</taxon>
        <taxon>Allacma</taxon>
    </lineage>
</organism>
<gene>
    <name evidence="3" type="ORF">AFUS01_LOCUS40999</name>
</gene>
<dbReference type="GO" id="GO:0016853">
    <property type="term" value="F:isomerase activity"/>
    <property type="evidence" value="ECO:0007669"/>
    <property type="project" value="UniProtKB-KW"/>
</dbReference>
<sequence length="387" mass="42224">MRLGSLLYQFSSRGLKLVTLRRPNVHLSQAQFTRPMSSIAEKFAESQAKLKSVSDQGNDVKLKLYGLYKQATVGKNTTKKPGVMDFVGKVKWDAWTAAGDISQEEAQKQYIAVVEGLLKESGSAGADSAPKSVAGPGLTIEVKDGVRTIKLNRPEKRNAMTAEMYDAIGKSLTEANTDSATNVVVLTGSGEYFCSGNDVSNFTIVKDIKSTADAACERLRACITSCINCQKPLIILVNGPAIGIGVTILGLADIVYASERAHFTTPFSSLGLTPEACSTYTFPRIMGYTKANEVLLFNAKITARQAEATGIVSEVFPDKTFAAETAKRVQAMAKLPVKSLVYTKDLIRGRERKLLHEINVSECDRVNERCQSEDSMNAIAKYFYREK</sequence>
<dbReference type="Pfam" id="PF00378">
    <property type="entry name" value="ECH_1"/>
    <property type="match status" value="1"/>
</dbReference>
<dbReference type="Pfam" id="PF00887">
    <property type="entry name" value="ACBP"/>
    <property type="match status" value="1"/>
</dbReference>